<evidence type="ECO:0000256" key="1">
    <source>
        <dbReference type="ARBA" id="ARBA00004514"/>
    </source>
</evidence>
<proteinExistence type="inferred from homology"/>
<protein>
    <submittedName>
        <fullName evidence="6">Flagellar protein FliS</fullName>
    </submittedName>
</protein>
<dbReference type="Pfam" id="PF02561">
    <property type="entry name" value="FliS"/>
    <property type="match status" value="1"/>
</dbReference>
<comment type="similarity">
    <text evidence="2">Belongs to the FliS family.</text>
</comment>
<dbReference type="EMBL" id="DYWT01000235">
    <property type="protein sequence ID" value="HJF33008.1"/>
    <property type="molecule type" value="Genomic_DNA"/>
</dbReference>
<dbReference type="AlphaFoldDB" id="A0A921G0Y7"/>
<reference evidence="6" key="2">
    <citation type="submission" date="2021-09" db="EMBL/GenBank/DDBJ databases">
        <authorList>
            <person name="Gilroy R."/>
        </authorList>
    </citation>
    <scope>NUCLEOTIDE SEQUENCE</scope>
    <source>
        <strain evidence="6">CHK171-7178</strain>
    </source>
</reference>
<keyword evidence="4" id="KW-1005">Bacterial flagellum biogenesis</keyword>
<keyword evidence="5" id="KW-0143">Chaperone</keyword>
<dbReference type="GO" id="GO:0071973">
    <property type="term" value="P:bacterial-type flagellum-dependent cell motility"/>
    <property type="evidence" value="ECO:0007669"/>
    <property type="project" value="TreeGrafter"/>
</dbReference>
<comment type="caution">
    <text evidence="6">The sequence shown here is derived from an EMBL/GenBank/DDBJ whole genome shotgun (WGS) entry which is preliminary data.</text>
</comment>
<keyword evidence="6" id="KW-0282">Flagellum</keyword>
<comment type="subcellular location">
    <subcellularLocation>
        <location evidence="1">Cytoplasm</location>
        <location evidence="1">Cytosol</location>
    </subcellularLocation>
</comment>
<dbReference type="Gene3D" id="1.20.120.340">
    <property type="entry name" value="Flagellar protein FliS"/>
    <property type="match status" value="1"/>
</dbReference>
<dbReference type="PANTHER" id="PTHR34773">
    <property type="entry name" value="FLAGELLAR SECRETION CHAPERONE FLIS"/>
    <property type="match status" value="1"/>
</dbReference>
<accession>A0A921G0Y7</accession>
<dbReference type="InterPro" id="IPR003713">
    <property type="entry name" value="FliS"/>
</dbReference>
<evidence type="ECO:0000256" key="2">
    <source>
        <dbReference type="ARBA" id="ARBA00008787"/>
    </source>
</evidence>
<evidence type="ECO:0000256" key="4">
    <source>
        <dbReference type="ARBA" id="ARBA00022795"/>
    </source>
</evidence>
<keyword evidence="3" id="KW-0963">Cytoplasm</keyword>
<sequence>MDVKKAAERYQQTNYATLSTIEYVLLLLNECLHYVAITETAVQTESKEELYEYISKTQHLLFELMAATNTQSAEGKRLSSFYVYLNQSLVEVRLNKEPAVLEMVKQHLEELIESWEVAKQKGRIEKYTTPWI</sequence>
<organism evidence="6 7">
    <name type="scientific">Sporosarcina psychrophila</name>
    <name type="common">Bacillus psychrophilus</name>
    <dbReference type="NCBI Taxonomy" id="1476"/>
    <lineage>
        <taxon>Bacteria</taxon>
        <taxon>Bacillati</taxon>
        <taxon>Bacillota</taxon>
        <taxon>Bacilli</taxon>
        <taxon>Bacillales</taxon>
        <taxon>Caryophanaceae</taxon>
        <taxon>Sporosarcina</taxon>
    </lineage>
</organism>
<keyword evidence="6" id="KW-0966">Cell projection</keyword>
<dbReference type="GO" id="GO:0044780">
    <property type="term" value="P:bacterial-type flagellum assembly"/>
    <property type="evidence" value="ECO:0007669"/>
    <property type="project" value="InterPro"/>
</dbReference>
<dbReference type="GO" id="GO:0005829">
    <property type="term" value="C:cytosol"/>
    <property type="evidence" value="ECO:0007669"/>
    <property type="project" value="UniProtKB-SubCell"/>
</dbReference>
<dbReference type="InterPro" id="IPR036584">
    <property type="entry name" value="FliS_sf"/>
</dbReference>
<reference evidence="6" key="1">
    <citation type="journal article" date="2021" name="PeerJ">
        <title>Extensive microbial diversity within the chicken gut microbiome revealed by metagenomics and culture.</title>
        <authorList>
            <person name="Gilroy R."/>
            <person name="Ravi A."/>
            <person name="Getino M."/>
            <person name="Pursley I."/>
            <person name="Horton D.L."/>
            <person name="Alikhan N.F."/>
            <person name="Baker D."/>
            <person name="Gharbi K."/>
            <person name="Hall N."/>
            <person name="Watson M."/>
            <person name="Adriaenssens E.M."/>
            <person name="Foster-Nyarko E."/>
            <person name="Jarju S."/>
            <person name="Secka A."/>
            <person name="Antonio M."/>
            <person name="Oren A."/>
            <person name="Chaudhuri R.R."/>
            <person name="La Ragione R."/>
            <person name="Hildebrand F."/>
            <person name="Pallen M.J."/>
        </authorList>
    </citation>
    <scope>NUCLEOTIDE SEQUENCE</scope>
    <source>
        <strain evidence="6">CHK171-7178</strain>
    </source>
</reference>
<dbReference type="Proteomes" id="UP000698173">
    <property type="component" value="Unassembled WGS sequence"/>
</dbReference>
<name>A0A921G0Y7_SPOPS</name>
<dbReference type="SUPFAM" id="SSF101116">
    <property type="entry name" value="Flagellar export chaperone FliS"/>
    <property type="match status" value="1"/>
</dbReference>
<dbReference type="PANTHER" id="PTHR34773:SF1">
    <property type="entry name" value="FLAGELLAR SECRETION CHAPERONE FLIS"/>
    <property type="match status" value="1"/>
</dbReference>
<evidence type="ECO:0000313" key="7">
    <source>
        <dbReference type="Proteomes" id="UP000698173"/>
    </source>
</evidence>
<evidence type="ECO:0000256" key="3">
    <source>
        <dbReference type="ARBA" id="ARBA00022490"/>
    </source>
</evidence>
<evidence type="ECO:0000313" key="6">
    <source>
        <dbReference type="EMBL" id="HJF33008.1"/>
    </source>
</evidence>
<evidence type="ECO:0000256" key="5">
    <source>
        <dbReference type="ARBA" id="ARBA00023186"/>
    </source>
</evidence>
<keyword evidence="6" id="KW-0969">Cilium</keyword>
<gene>
    <name evidence="6" type="ORF">K8V56_14700</name>
</gene>